<keyword evidence="3" id="KW-0560">Oxidoreductase</keyword>
<protein>
    <recommendedName>
        <fullName evidence="6">Carbonyl reductase [NADPH] 1</fullName>
    </recommendedName>
</protein>
<dbReference type="SUPFAM" id="SSF51735">
    <property type="entry name" value="NAD(P)-binding Rossmann-fold domains"/>
    <property type="match status" value="1"/>
</dbReference>
<dbReference type="InterPro" id="IPR020904">
    <property type="entry name" value="Sc_DH/Rdtase_CS"/>
</dbReference>
<keyword evidence="5" id="KW-1185">Reference proteome</keyword>
<dbReference type="Pfam" id="PF00106">
    <property type="entry name" value="adh_short"/>
    <property type="match status" value="1"/>
</dbReference>
<comment type="caution">
    <text evidence="4">The sequence shown here is derived from an EMBL/GenBank/DDBJ whole genome shotgun (WGS) entry which is preliminary data.</text>
</comment>
<evidence type="ECO:0008006" key="6">
    <source>
        <dbReference type="Google" id="ProtNLM"/>
    </source>
</evidence>
<dbReference type="Proteomes" id="UP000192578">
    <property type="component" value="Unassembled WGS sequence"/>
</dbReference>
<proteinExistence type="inferred from homology"/>
<keyword evidence="2" id="KW-0521">NADP</keyword>
<sequence length="178" mass="19647">MDVGDKKSIEKARDTIKEKHGGLDVLVNNAGVLQLLPESGNSGLMDLKRYLSIQAGKATFETNFLDLLDICNVFFPILRDHARVVHIRIAKTGNSVDHGYPDFFGPYSMTKISVNALTRLQQRNLDGDKNHTDIIVNACCPGHVATDLNNHSGTRTVEERTDNPVYLATLPATRSSED</sequence>
<dbReference type="OrthoDB" id="7289984at2759"/>
<reference evidence="5" key="1">
    <citation type="submission" date="2017-01" db="EMBL/GenBank/DDBJ databases">
        <title>Comparative genomics of anhydrobiosis in the tardigrade Hypsibius dujardini.</title>
        <authorList>
            <person name="Yoshida Y."/>
            <person name="Koutsovoulos G."/>
            <person name="Laetsch D."/>
            <person name="Stevens L."/>
            <person name="Kumar S."/>
            <person name="Horikawa D."/>
            <person name="Ishino K."/>
            <person name="Komine S."/>
            <person name="Tomita M."/>
            <person name="Blaxter M."/>
            <person name="Arakawa K."/>
        </authorList>
    </citation>
    <scope>NUCLEOTIDE SEQUENCE [LARGE SCALE GENOMIC DNA]</scope>
    <source>
        <strain evidence="5">Z151</strain>
    </source>
</reference>
<dbReference type="InterPro" id="IPR036291">
    <property type="entry name" value="NAD(P)-bd_dom_sf"/>
</dbReference>
<dbReference type="PANTHER" id="PTHR43963:SF6">
    <property type="entry name" value="CHAIN DEHYDROGENASE FAMILY PROTEIN, PUTATIVE (AFU_ORTHOLOGUE AFUA_3G15350)-RELATED"/>
    <property type="match status" value="1"/>
</dbReference>
<evidence type="ECO:0000256" key="2">
    <source>
        <dbReference type="ARBA" id="ARBA00022857"/>
    </source>
</evidence>
<dbReference type="AlphaFoldDB" id="A0A1W0WEX7"/>
<gene>
    <name evidence="4" type="ORF">BV898_11977</name>
</gene>
<dbReference type="Gene3D" id="3.40.50.720">
    <property type="entry name" value="NAD(P)-binding Rossmann-like Domain"/>
    <property type="match status" value="1"/>
</dbReference>
<evidence type="ECO:0000313" key="4">
    <source>
        <dbReference type="EMBL" id="OQV13756.1"/>
    </source>
</evidence>
<dbReference type="PROSITE" id="PS00061">
    <property type="entry name" value="ADH_SHORT"/>
    <property type="match status" value="1"/>
</dbReference>
<name>A0A1W0WEX7_HYPEX</name>
<dbReference type="GO" id="GO:0016491">
    <property type="term" value="F:oxidoreductase activity"/>
    <property type="evidence" value="ECO:0007669"/>
    <property type="project" value="UniProtKB-KW"/>
</dbReference>
<accession>A0A1W0WEX7</accession>
<dbReference type="PRINTS" id="PR00081">
    <property type="entry name" value="GDHRDH"/>
</dbReference>
<comment type="similarity">
    <text evidence="1">Belongs to the short-chain dehydrogenases/reductases (SDR) family.</text>
</comment>
<dbReference type="EMBL" id="MTYJ01000116">
    <property type="protein sequence ID" value="OQV13756.1"/>
    <property type="molecule type" value="Genomic_DNA"/>
</dbReference>
<dbReference type="InterPro" id="IPR002347">
    <property type="entry name" value="SDR_fam"/>
</dbReference>
<dbReference type="PANTHER" id="PTHR43963">
    <property type="entry name" value="CARBONYL REDUCTASE 1-RELATED"/>
    <property type="match status" value="1"/>
</dbReference>
<evidence type="ECO:0000256" key="1">
    <source>
        <dbReference type="ARBA" id="ARBA00006484"/>
    </source>
</evidence>
<organism evidence="4 5">
    <name type="scientific">Hypsibius exemplaris</name>
    <name type="common">Freshwater tardigrade</name>
    <dbReference type="NCBI Taxonomy" id="2072580"/>
    <lineage>
        <taxon>Eukaryota</taxon>
        <taxon>Metazoa</taxon>
        <taxon>Ecdysozoa</taxon>
        <taxon>Tardigrada</taxon>
        <taxon>Eutardigrada</taxon>
        <taxon>Parachela</taxon>
        <taxon>Hypsibioidea</taxon>
        <taxon>Hypsibiidae</taxon>
        <taxon>Hypsibius</taxon>
    </lineage>
</organism>
<evidence type="ECO:0000313" key="5">
    <source>
        <dbReference type="Proteomes" id="UP000192578"/>
    </source>
</evidence>
<evidence type="ECO:0000256" key="3">
    <source>
        <dbReference type="ARBA" id="ARBA00023002"/>
    </source>
</evidence>